<gene>
    <name evidence="7" type="ORF">BWR60_28330</name>
</gene>
<dbReference type="PANTHER" id="PTHR42978">
    <property type="entry name" value="QUORUM-QUENCHING LACTONASE YTNP-RELATED-RELATED"/>
    <property type="match status" value="1"/>
</dbReference>
<feature type="domain" description="Metallo-beta-lactamase" evidence="6">
    <location>
        <begin position="159"/>
        <end position="362"/>
    </location>
</feature>
<dbReference type="SMART" id="SM00849">
    <property type="entry name" value="Lactamase_B"/>
    <property type="match status" value="1"/>
</dbReference>
<keyword evidence="3" id="KW-0378">Hydrolase</keyword>
<evidence type="ECO:0000256" key="4">
    <source>
        <dbReference type="ARBA" id="ARBA00022833"/>
    </source>
</evidence>
<dbReference type="PANTHER" id="PTHR42978:SF6">
    <property type="entry name" value="QUORUM-QUENCHING LACTONASE YTNP-RELATED"/>
    <property type="match status" value="1"/>
</dbReference>
<dbReference type="Pfam" id="PF00753">
    <property type="entry name" value="Lactamase_B"/>
    <property type="match status" value="1"/>
</dbReference>
<evidence type="ECO:0000313" key="7">
    <source>
        <dbReference type="EMBL" id="OWJ63749.1"/>
    </source>
</evidence>
<feature type="region of interest" description="Disordered" evidence="5">
    <location>
        <begin position="51"/>
        <end position="99"/>
    </location>
</feature>
<name>A0A211ZEN9_9PROT</name>
<dbReference type="SUPFAM" id="SSF56281">
    <property type="entry name" value="Metallo-hydrolase/oxidoreductase"/>
    <property type="match status" value="1"/>
</dbReference>
<dbReference type="Gene3D" id="3.60.15.10">
    <property type="entry name" value="Ribonuclease Z/Hydroxyacylglutathione hydrolase-like"/>
    <property type="match status" value="1"/>
</dbReference>
<dbReference type="InterPro" id="IPR051013">
    <property type="entry name" value="MBL_superfamily_lactonases"/>
</dbReference>
<organism evidence="7 8">
    <name type="scientific">Inquilinus limosus</name>
    <dbReference type="NCBI Taxonomy" id="171674"/>
    <lineage>
        <taxon>Bacteria</taxon>
        <taxon>Pseudomonadati</taxon>
        <taxon>Pseudomonadota</taxon>
        <taxon>Alphaproteobacteria</taxon>
        <taxon>Rhodospirillales</taxon>
        <taxon>Rhodospirillaceae</taxon>
        <taxon>Inquilinus</taxon>
    </lineage>
</organism>
<evidence type="ECO:0000256" key="2">
    <source>
        <dbReference type="ARBA" id="ARBA00022723"/>
    </source>
</evidence>
<reference evidence="8" key="1">
    <citation type="submission" date="2017-05" db="EMBL/GenBank/DDBJ databases">
        <authorList>
            <person name="Macchi M."/>
            <person name="Festa S."/>
            <person name="Coppotelli B.M."/>
            <person name="Morelli I.S."/>
        </authorList>
    </citation>
    <scope>NUCLEOTIDE SEQUENCE [LARGE SCALE GENOMIC DNA]</scope>
    <source>
        <strain evidence="8">I</strain>
    </source>
</reference>
<evidence type="ECO:0000256" key="5">
    <source>
        <dbReference type="SAM" id="MobiDB-lite"/>
    </source>
</evidence>
<dbReference type="Proteomes" id="UP000196655">
    <property type="component" value="Unassembled WGS sequence"/>
</dbReference>
<evidence type="ECO:0000256" key="1">
    <source>
        <dbReference type="ARBA" id="ARBA00007749"/>
    </source>
</evidence>
<evidence type="ECO:0000259" key="6">
    <source>
        <dbReference type="SMART" id="SM00849"/>
    </source>
</evidence>
<keyword evidence="2" id="KW-0479">Metal-binding</keyword>
<sequence length="387" mass="41570">MGGQAGPATGRDGRDVRWIHRQLTPRPPWALRFPIGAGSRSLSRLTGDRYPATAMPERHHPGNPETDMNRLSLGDQISTSPSDDVAPSGASRRGPVATSDPVMAAGVDRYRFGDVEIVVISDGPMHLGPPGDNYPLAPRQQLQEIVARDGNASGEFVVQQNCLVARMPGQCLLVDAGVGPNPFFGPTTGRLRRNLNAAGIAPEDVTHVLLTHAHLDHAGGLITVEGEAAFPNARILVTQTDFEFWTREESVPPGGLLAQVVRGVAAALLPLRERIEFIAGDIPVPGVRVVASPGHTLGHVSFLISAGRETILTLGDVAHHPLSLEYPDWQFAGDADGALAVSTRRRLFDMAATERFLVHSYHFPRPGLGFLERTMGNYAFVPVSTES</sequence>
<comment type="caution">
    <text evidence="7">The sequence shown here is derived from an EMBL/GenBank/DDBJ whole genome shotgun (WGS) entry which is preliminary data.</text>
</comment>
<evidence type="ECO:0000256" key="3">
    <source>
        <dbReference type="ARBA" id="ARBA00022801"/>
    </source>
</evidence>
<dbReference type="InterPro" id="IPR001279">
    <property type="entry name" value="Metallo-B-lactamas"/>
</dbReference>
<dbReference type="CDD" id="cd07720">
    <property type="entry name" value="OPHC2-like_MBL-fold"/>
    <property type="match status" value="1"/>
</dbReference>
<comment type="similarity">
    <text evidence="1">Belongs to the metallo-beta-lactamase superfamily.</text>
</comment>
<keyword evidence="4" id="KW-0862">Zinc</keyword>
<evidence type="ECO:0000313" key="8">
    <source>
        <dbReference type="Proteomes" id="UP000196655"/>
    </source>
</evidence>
<dbReference type="EMBL" id="NHON01000081">
    <property type="protein sequence ID" value="OWJ63749.1"/>
    <property type="molecule type" value="Genomic_DNA"/>
</dbReference>
<dbReference type="InterPro" id="IPR036866">
    <property type="entry name" value="RibonucZ/Hydroxyglut_hydro"/>
</dbReference>
<accession>A0A211ZEN9</accession>
<dbReference type="GO" id="GO:0016787">
    <property type="term" value="F:hydrolase activity"/>
    <property type="evidence" value="ECO:0007669"/>
    <property type="project" value="UniProtKB-KW"/>
</dbReference>
<dbReference type="GO" id="GO:0046872">
    <property type="term" value="F:metal ion binding"/>
    <property type="evidence" value="ECO:0007669"/>
    <property type="project" value="UniProtKB-KW"/>
</dbReference>
<dbReference type="OrthoDB" id="9773738at2"/>
<dbReference type="AlphaFoldDB" id="A0A211ZEN9"/>
<keyword evidence="8" id="KW-1185">Reference proteome</keyword>
<proteinExistence type="inferred from homology"/>
<protein>
    <recommendedName>
        <fullName evidence="6">Metallo-beta-lactamase domain-containing protein</fullName>
    </recommendedName>
</protein>